<dbReference type="Pfam" id="PF04860">
    <property type="entry name" value="Phage_portal"/>
    <property type="match status" value="1"/>
</dbReference>
<dbReference type="KEGG" id="vg:80020001"/>
<keyword evidence="3" id="KW-1185">Reference proteome</keyword>
<dbReference type="Proteomes" id="UP001063033">
    <property type="component" value="Segment"/>
</dbReference>
<proteinExistence type="predicted"/>
<organism evidence="2 3">
    <name type="scientific">Arthrobacter phage Shambre1</name>
    <dbReference type="NCBI Taxonomy" id="2927284"/>
    <lineage>
        <taxon>Viruses</taxon>
        <taxon>Duplodnaviria</taxon>
        <taxon>Heunggongvirae</taxon>
        <taxon>Uroviricota</taxon>
        <taxon>Caudoviricetes</taxon>
        <taxon>Bismarckvirus</taxon>
        <taxon>Bismarckvirus shambre1</taxon>
    </lineage>
</organism>
<feature type="compositionally biased region" description="Acidic residues" evidence="1">
    <location>
        <begin position="432"/>
        <end position="444"/>
    </location>
</feature>
<evidence type="ECO:0000313" key="3">
    <source>
        <dbReference type="Proteomes" id="UP001063033"/>
    </source>
</evidence>
<sequence>MSPGGAIALKSAGGTVVTIGDFRAAGASAASTTWGDPIRYADPGIPLSMYQPGMADPLHIWKTQPSVRKVVGYAAREIAAVPWHGYQRKSDTDRERKAAGRAEKLLNAPSKFRTGYHLWETVVIDKLMYDRWCVMFWAGDGSPKNPDRLVRIPPKLLEIKSNFLGEATEVIMKNPQAGEPDVDLTDAPIAIGWGWSDGAAGGISPMTTLNAILQENRRAIEWRENMWENGPKISGLLKHPGQFKSGENRERFLQSWREWKNSQQAGGTPLLENGMEYQQLESVTPKDARDIEGRTLTDLEVCGAFHIPPELVGARPANFSNMQALRTMLYGPVLGPIFSEIHQAVNAGLLPHLDASPRAYVEQAREKATQGSVLEQAKVYQALVGGPVLTVNEARAEMNRPAVPGGDELIVPMNVTQGGQANPQDSGTQNENLEDTPPESEPEA</sequence>
<dbReference type="RefSeq" id="YP_010755348.1">
    <property type="nucleotide sequence ID" value="NC_073469.1"/>
</dbReference>
<feature type="region of interest" description="Disordered" evidence="1">
    <location>
        <begin position="415"/>
        <end position="444"/>
    </location>
</feature>
<dbReference type="EMBL" id="OP297545">
    <property type="protein sequence ID" value="UXE04742.1"/>
    <property type="molecule type" value="Genomic_DNA"/>
</dbReference>
<dbReference type="InterPro" id="IPR006944">
    <property type="entry name" value="Phage/GTA_portal"/>
</dbReference>
<reference evidence="2" key="1">
    <citation type="submission" date="2022-08" db="EMBL/GenBank/DDBJ databases">
        <authorList>
            <person name="Dojs M.A."/>
            <person name="Fleischacker C.L."/>
            <person name="Jackson S.M."/>
            <person name="Feiring S.B."/>
            <person name="Webb R.J."/>
            <person name="Schaefbauer A.B."/>
            <person name="Vigness C.A."/>
            <person name="Boyle B.L."/>
            <person name="Frank J.R."/>
            <person name="Fleischacker T.C."/>
            <person name="Ackerman S.B."/>
            <person name="Balish M.F."/>
            <person name="Garlena R.A."/>
            <person name="Russell D.A."/>
            <person name="Jacobs-Sera D."/>
            <person name="Hatfull G.F."/>
        </authorList>
    </citation>
    <scope>NUCLEOTIDE SEQUENCE</scope>
</reference>
<evidence type="ECO:0000313" key="2">
    <source>
        <dbReference type="EMBL" id="UXE04742.1"/>
    </source>
</evidence>
<dbReference type="GeneID" id="80020001"/>
<protein>
    <submittedName>
        <fullName evidence="2">Portal protein</fullName>
    </submittedName>
</protein>
<accession>A0A977KNJ5</accession>
<gene>
    <name evidence="2" type="primary">5</name>
    <name evidence="2" type="ORF">SEA_SHAMBRE1_5</name>
</gene>
<evidence type="ECO:0000256" key="1">
    <source>
        <dbReference type="SAM" id="MobiDB-lite"/>
    </source>
</evidence>
<feature type="compositionally biased region" description="Polar residues" evidence="1">
    <location>
        <begin position="415"/>
        <end position="431"/>
    </location>
</feature>
<name>A0A977KNJ5_9CAUD</name>